<dbReference type="NCBIfam" id="TIGR02876">
    <property type="entry name" value="spore_yqfD"/>
    <property type="match status" value="1"/>
</dbReference>
<protein>
    <submittedName>
        <fullName evidence="2">Sporulation protein YqfD</fullName>
    </submittedName>
</protein>
<gene>
    <name evidence="2" type="primary">yqfD</name>
    <name evidence="2" type="ORF">ACJDUG_10565</name>
</gene>
<dbReference type="Proteomes" id="UP001623591">
    <property type="component" value="Unassembled WGS sequence"/>
</dbReference>
<organism evidence="2 3">
    <name type="scientific">Candidatus Clostridium stratigraminis</name>
    <dbReference type="NCBI Taxonomy" id="3381661"/>
    <lineage>
        <taxon>Bacteria</taxon>
        <taxon>Bacillati</taxon>
        <taxon>Bacillota</taxon>
        <taxon>Clostridia</taxon>
        <taxon>Eubacteriales</taxon>
        <taxon>Clostridiaceae</taxon>
        <taxon>Clostridium</taxon>
    </lineage>
</organism>
<keyword evidence="1" id="KW-1133">Transmembrane helix</keyword>
<evidence type="ECO:0000313" key="2">
    <source>
        <dbReference type="EMBL" id="MFL0247414.1"/>
    </source>
</evidence>
<reference evidence="2 3" key="1">
    <citation type="submission" date="2024-11" db="EMBL/GenBank/DDBJ databases">
        <authorList>
            <person name="Heng Y.C."/>
            <person name="Lim A.C.H."/>
            <person name="Lee J.K.Y."/>
            <person name="Kittelmann S."/>
        </authorList>
    </citation>
    <scope>NUCLEOTIDE SEQUENCE [LARGE SCALE GENOMIC DNA]</scope>
    <source>
        <strain evidence="2 3">WILCCON 0185</strain>
    </source>
</reference>
<dbReference type="EMBL" id="JBJHZZ010000006">
    <property type="protein sequence ID" value="MFL0247414.1"/>
    <property type="molecule type" value="Genomic_DNA"/>
</dbReference>
<keyword evidence="3" id="KW-1185">Reference proteome</keyword>
<proteinExistence type="predicted"/>
<dbReference type="RefSeq" id="WP_406769864.1">
    <property type="nucleotide sequence ID" value="NZ_JBJHZZ010000006.1"/>
</dbReference>
<name>A0ABW8T4E1_9CLOT</name>
<dbReference type="InterPro" id="IPR010690">
    <property type="entry name" value="YqfD"/>
</dbReference>
<sequence>MIDHSRIKSGRVTIEAESHKPEKFVNFLWRNGVHIKNIHKISITTVVLDINLRDFSKVKEAALKTNTNIKILEKKGISFFILKLKRRIALFCGIFIFAGLLYYLSGFIWKIDIKTEDNLTPYEIRQQLTAFGIVPGVRKSSFNIYELENKMIKNNNNIMYLKTSIEGSRLLVSAFEKIPPPSTIEDNVPCNLVAKKDGQIIRVFTSAGTSIIKAGEMVRSGQLLVKGEQGKEGSVYNVHAKGEVYAKTFYDASKEVAYKGVKKERTGNKIENFYMEIFGKRIYFKNSLNKFKSYDKIVENSNIIKSETFYETVETKYILEPNEIINTAAAQLYSKLTESFDKSVKVLDKKVISEVNGDNYKVRVLITAEENIALPEKLQ</sequence>
<dbReference type="PIRSF" id="PIRSF029895">
    <property type="entry name" value="SpoIV"/>
    <property type="match status" value="1"/>
</dbReference>
<accession>A0ABW8T4E1</accession>
<feature type="transmembrane region" description="Helical" evidence="1">
    <location>
        <begin position="88"/>
        <end position="109"/>
    </location>
</feature>
<evidence type="ECO:0000256" key="1">
    <source>
        <dbReference type="SAM" id="Phobius"/>
    </source>
</evidence>
<keyword evidence="1" id="KW-0472">Membrane</keyword>
<evidence type="ECO:0000313" key="3">
    <source>
        <dbReference type="Proteomes" id="UP001623591"/>
    </source>
</evidence>
<keyword evidence="1" id="KW-0812">Transmembrane</keyword>
<comment type="caution">
    <text evidence="2">The sequence shown here is derived from an EMBL/GenBank/DDBJ whole genome shotgun (WGS) entry which is preliminary data.</text>
</comment>
<dbReference type="Pfam" id="PF06898">
    <property type="entry name" value="YqfD"/>
    <property type="match status" value="1"/>
</dbReference>